<keyword evidence="1" id="KW-0472">Membrane</keyword>
<dbReference type="Proteomes" id="UP000318571">
    <property type="component" value="Chromosome 2"/>
</dbReference>
<sequence length="162" mass="17042">MFYLKHVVATFSSKNNVRMALALSVAQWPLRVFRGISHRKMAPTVYLFLILGGTSLGTCAGGFGVCCAFALSCGGMSSENCTYIVQPTSTNPISPCMYTICPCNNNICRLRFDFTSFNINGPVTASANSDAAVGAPTTQGGAIGDCTTDTFTITAPGNFAPP</sequence>
<dbReference type="STRING" id="6832.A0A553PBE9"/>
<dbReference type="PANTHER" id="PTHR33236:SF5">
    <property type="entry name" value="CUB DOMAIN-CONTAINING PROTEIN"/>
    <property type="match status" value="1"/>
</dbReference>
<proteinExistence type="predicted"/>
<protein>
    <submittedName>
        <fullName evidence="2">Uncharacterized protein</fullName>
    </submittedName>
</protein>
<gene>
    <name evidence="2" type="ORF">TCAL_09843</name>
</gene>
<keyword evidence="1" id="KW-1133">Transmembrane helix</keyword>
<keyword evidence="1" id="KW-0812">Transmembrane</keyword>
<keyword evidence="3" id="KW-1185">Reference proteome</keyword>
<feature type="transmembrane region" description="Helical" evidence="1">
    <location>
        <begin position="45"/>
        <end position="71"/>
    </location>
</feature>
<dbReference type="AlphaFoldDB" id="A0A553PBE9"/>
<accession>A0A553PBE9</accession>
<organism evidence="2 3">
    <name type="scientific">Tigriopus californicus</name>
    <name type="common">Marine copepod</name>
    <dbReference type="NCBI Taxonomy" id="6832"/>
    <lineage>
        <taxon>Eukaryota</taxon>
        <taxon>Metazoa</taxon>
        <taxon>Ecdysozoa</taxon>
        <taxon>Arthropoda</taxon>
        <taxon>Crustacea</taxon>
        <taxon>Multicrustacea</taxon>
        <taxon>Hexanauplia</taxon>
        <taxon>Copepoda</taxon>
        <taxon>Harpacticoida</taxon>
        <taxon>Harpacticidae</taxon>
        <taxon>Tigriopus</taxon>
    </lineage>
</organism>
<reference evidence="2 3" key="1">
    <citation type="journal article" date="2018" name="Nat. Ecol. Evol.">
        <title>Genomic signatures of mitonuclear coevolution across populations of Tigriopus californicus.</title>
        <authorList>
            <person name="Barreto F.S."/>
            <person name="Watson E.T."/>
            <person name="Lima T.G."/>
            <person name="Willett C.S."/>
            <person name="Edmands S."/>
            <person name="Li W."/>
            <person name="Burton R.S."/>
        </authorList>
    </citation>
    <scope>NUCLEOTIDE SEQUENCE [LARGE SCALE GENOMIC DNA]</scope>
    <source>
        <strain evidence="2 3">San Diego</strain>
    </source>
</reference>
<comment type="caution">
    <text evidence="2">The sequence shown here is derived from an EMBL/GenBank/DDBJ whole genome shotgun (WGS) entry which is preliminary data.</text>
</comment>
<dbReference type="EMBL" id="VCGU01000005">
    <property type="protein sequence ID" value="TRY75007.1"/>
    <property type="molecule type" value="Genomic_DNA"/>
</dbReference>
<feature type="non-terminal residue" evidence="2">
    <location>
        <position position="162"/>
    </location>
</feature>
<evidence type="ECO:0000313" key="2">
    <source>
        <dbReference type="EMBL" id="TRY75007.1"/>
    </source>
</evidence>
<dbReference type="PANTHER" id="PTHR33236">
    <property type="entry name" value="INTRAFLAGELLAR TRANSPORT PROTEIN 122 FAMILY PROTEIN-RELATED"/>
    <property type="match status" value="1"/>
</dbReference>
<evidence type="ECO:0000256" key="1">
    <source>
        <dbReference type="SAM" id="Phobius"/>
    </source>
</evidence>
<evidence type="ECO:0000313" key="3">
    <source>
        <dbReference type="Proteomes" id="UP000318571"/>
    </source>
</evidence>
<name>A0A553PBE9_TIGCA</name>